<evidence type="ECO:0000313" key="7">
    <source>
        <dbReference type="Proteomes" id="UP000566819"/>
    </source>
</evidence>
<dbReference type="GO" id="GO:0005730">
    <property type="term" value="C:nucleolus"/>
    <property type="evidence" value="ECO:0007669"/>
    <property type="project" value="TreeGrafter"/>
</dbReference>
<dbReference type="InterPro" id="IPR012617">
    <property type="entry name" value="AATF_C"/>
</dbReference>
<dbReference type="OrthoDB" id="5783963at2759"/>
<dbReference type="Proteomes" id="UP000566819">
    <property type="component" value="Unassembled WGS sequence"/>
</dbReference>
<dbReference type="GO" id="GO:0000462">
    <property type="term" value="P:maturation of SSU-rRNA from tricistronic rRNA transcript (SSU-rRNA, 5.8S rRNA, LSU-rRNA)"/>
    <property type="evidence" value="ECO:0007669"/>
    <property type="project" value="TreeGrafter"/>
</dbReference>
<evidence type="ECO:0000256" key="1">
    <source>
        <dbReference type="ARBA" id="ARBA00008966"/>
    </source>
</evidence>
<accession>A0A8H4RYU0</accession>
<feature type="compositionally biased region" description="Acidic residues" evidence="3">
    <location>
        <begin position="36"/>
        <end position="46"/>
    </location>
</feature>
<keyword evidence="7" id="KW-1185">Reference proteome</keyword>
<dbReference type="InterPro" id="IPR025160">
    <property type="entry name" value="AATF"/>
</dbReference>
<dbReference type="PANTHER" id="PTHR15565">
    <property type="entry name" value="AATF PROTEIN APOPTOSIS ANTAGONIZING TRANSCRIPTION FACTOR"/>
    <property type="match status" value="1"/>
</dbReference>
<feature type="compositionally biased region" description="Basic and acidic residues" evidence="3">
    <location>
        <begin position="258"/>
        <end position="267"/>
    </location>
</feature>
<evidence type="ECO:0000259" key="4">
    <source>
        <dbReference type="Pfam" id="PF08164"/>
    </source>
</evidence>
<feature type="compositionally biased region" description="Acidic residues" evidence="3">
    <location>
        <begin position="82"/>
        <end position="99"/>
    </location>
</feature>
<name>A0A8H4RYU0_9HELO</name>
<feature type="compositionally biased region" description="Basic and acidic residues" evidence="3">
    <location>
        <begin position="50"/>
        <end position="64"/>
    </location>
</feature>
<evidence type="ECO:0000256" key="2">
    <source>
        <dbReference type="ARBA" id="ARBA00013850"/>
    </source>
</evidence>
<sequence length="596" mass="66118">MTKLKSRAQQFADLADPVPKDFDPEEDHPPQHNEDSESADSEDDLAGTEHYAEVSKSKLRKPEEVALGPQYAGSRISREALIDDNEDDDGSASDSEAPESESGAVKFADPEGLDMDVDDEDGDIDSDAAFGDSDLEKFKDFTFRGSGKPRIMNGSKSRPTAADFMLDSEGSDSPNRNDSERDEESDEDVLDTTRQHSGDSEEEVFSTARQFADDDTDEGQAANDNSEDDNSESGDDMSSEDDENEDDSEGDDEEDDNEKARRAELRKIMNEEQKTVVATISQAAKVDADKGNAVKEQRKVFDSLLSVRMVLQKALIATNSMAGNEEKESDEVANQPYEAAEEAAIKLWNTLDGLRHELSKSKTGVKAGQKRKRGIDISTPSSKIWDKMQSSEVSMIDTRQTTLEKWSAKVRGTTSTPLTRKLNPNAGAQSITSVLQDQLANSEHLVKRTKIPRSCAPLQRDLKMVEDPNIYDDGNFYQMLLKELVDQRRVESLTAPITGLGNATTLQWTAVKEAKTKKNVDTKASKGRKMRYTVHEKLQNFMAPEDRGSWEPEAIGRFFGTLLGQKMTLGEDEMEGDDGEEEIPVEEECLKLFRSS</sequence>
<feature type="compositionally biased region" description="Acidic residues" evidence="3">
    <location>
        <begin position="111"/>
        <end position="126"/>
    </location>
</feature>
<feature type="region of interest" description="Disordered" evidence="3">
    <location>
        <begin position="1"/>
        <end position="267"/>
    </location>
</feature>
<feature type="compositionally biased region" description="Basic and acidic residues" evidence="3">
    <location>
        <begin position="18"/>
        <end position="35"/>
    </location>
</feature>
<feature type="compositionally biased region" description="Acidic residues" evidence="3">
    <location>
        <begin position="180"/>
        <end position="190"/>
    </location>
</feature>
<evidence type="ECO:0000313" key="6">
    <source>
        <dbReference type="EMBL" id="KAF4637656.1"/>
    </source>
</evidence>
<protein>
    <recommendedName>
        <fullName evidence="2">Protein BFR2</fullName>
    </recommendedName>
</protein>
<reference evidence="6 7" key="1">
    <citation type="submission" date="2020-03" db="EMBL/GenBank/DDBJ databases">
        <title>Draft Genome Sequence of Cudoniella acicularis.</title>
        <authorList>
            <person name="Buettner E."/>
            <person name="Kellner H."/>
        </authorList>
    </citation>
    <scope>NUCLEOTIDE SEQUENCE [LARGE SCALE GENOMIC DNA]</scope>
    <source>
        <strain evidence="6 7">DSM 108380</strain>
    </source>
</reference>
<comment type="caution">
    <text evidence="6">The sequence shown here is derived from an EMBL/GenBank/DDBJ whole genome shotgun (WGS) entry which is preliminary data.</text>
</comment>
<dbReference type="AlphaFoldDB" id="A0A8H4RYU0"/>
<feature type="compositionally biased region" description="Acidic residues" evidence="3">
    <location>
        <begin position="225"/>
        <end position="257"/>
    </location>
</feature>
<comment type="similarity">
    <text evidence="1">Belongs to the AATF family.</text>
</comment>
<evidence type="ECO:0000256" key="3">
    <source>
        <dbReference type="SAM" id="MobiDB-lite"/>
    </source>
</evidence>
<gene>
    <name evidence="6" type="ORF">G7Y89_g419</name>
</gene>
<dbReference type="PANTHER" id="PTHR15565:SF0">
    <property type="entry name" value="PROTEIN AATF"/>
    <property type="match status" value="1"/>
</dbReference>
<organism evidence="6 7">
    <name type="scientific">Cudoniella acicularis</name>
    <dbReference type="NCBI Taxonomy" id="354080"/>
    <lineage>
        <taxon>Eukaryota</taxon>
        <taxon>Fungi</taxon>
        <taxon>Dikarya</taxon>
        <taxon>Ascomycota</taxon>
        <taxon>Pezizomycotina</taxon>
        <taxon>Leotiomycetes</taxon>
        <taxon>Helotiales</taxon>
        <taxon>Tricladiaceae</taxon>
        <taxon>Cudoniella</taxon>
    </lineage>
</organism>
<dbReference type="EMBL" id="JAAMPI010000015">
    <property type="protein sequence ID" value="KAF4637656.1"/>
    <property type="molecule type" value="Genomic_DNA"/>
</dbReference>
<dbReference type="Pfam" id="PF13339">
    <property type="entry name" value="AATF-Che1"/>
    <property type="match status" value="1"/>
</dbReference>
<dbReference type="Pfam" id="PF08164">
    <property type="entry name" value="TRAUB"/>
    <property type="match status" value="1"/>
</dbReference>
<feature type="domain" description="AATF leucine zipper-containing" evidence="5">
    <location>
        <begin position="287"/>
        <end position="409"/>
    </location>
</feature>
<dbReference type="InterPro" id="IPR039223">
    <property type="entry name" value="AATF/Bfr2"/>
</dbReference>
<evidence type="ECO:0000259" key="5">
    <source>
        <dbReference type="Pfam" id="PF13339"/>
    </source>
</evidence>
<feature type="domain" description="Apoptosis-antagonizing transcription factor C-terminal" evidence="4">
    <location>
        <begin position="477"/>
        <end position="563"/>
    </location>
</feature>
<proteinExistence type="inferred from homology"/>